<sequence>MLPNMSDNWKTRCGPITSYLLLRPRGFEKCGVHSVETAHRDMNNGPPLWPRPQKKQQCRLKTIILDFSIKGIGPFMNDATRPHKSQLVEEYFQSEDMQRMEWHAMFPYLKPIKHVWDVLGRSITARRSASMTIDELKSALVQEWVRLPQGLIKTLLFKGILNLNATEIFIIRLRIALYGHLLSAQFRCAVAPAIHSLDVKF</sequence>
<dbReference type="EMBL" id="BMAU01021284">
    <property type="protein sequence ID" value="GFY08951.1"/>
    <property type="molecule type" value="Genomic_DNA"/>
</dbReference>
<comment type="caution">
    <text evidence="1">The sequence shown here is derived from an EMBL/GenBank/DDBJ whole genome shotgun (WGS) entry which is preliminary data.</text>
</comment>
<reference evidence="1" key="1">
    <citation type="submission" date="2020-08" db="EMBL/GenBank/DDBJ databases">
        <title>Multicomponent nature underlies the extraordinary mechanical properties of spider dragline silk.</title>
        <authorList>
            <person name="Kono N."/>
            <person name="Nakamura H."/>
            <person name="Mori M."/>
            <person name="Yoshida Y."/>
            <person name="Ohtoshi R."/>
            <person name="Malay A.D."/>
            <person name="Moran D.A.P."/>
            <person name="Tomita M."/>
            <person name="Numata K."/>
            <person name="Arakawa K."/>
        </authorList>
    </citation>
    <scope>NUCLEOTIDE SEQUENCE</scope>
</reference>
<proteinExistence type="predicted"/>
<dbReference type="Proteomes" id="UP000887159">
    <property type="component" value="Unassembled WGS sequence"/>
</dbReference>
<evidence type="ECO:0000313" key="2">
    <source>
        <dbReference type="Proteomes" id="UP000887159"/>
    </source>
</evidence>
<name>A0A8X6S9F9_TRICX</name>
<dbReference type="GO" id="GO:0003676">
    <property type="term" value="F:nucleic acid binding"/>
    <property type="evidence" value="ECO:0007669"/>
    <property type="project" value="InterPro"/>
</dbReference>
<evidence type="ECO:0000313" key="1">
    <source>
        <dbReference type="EMBL" id="GFY08951.1"/>
    </source>
</evidence>
<dbReference type="InterPro" id="IPR036397">
    <property type="entry name" value="RNaseH_sf"/>
</dbReference>
<dbReference type="Gene3D" id="3.30.420.10">
    <property type="entry name" value="Ribonuclease H-like superfamily/Ribonuclease H"/>
    <property type="match status" value="1"/>
</dbReference>
<accession>A0A8X6S9F9</accession>
<protein>
    <submittedName>
        <fullName evidence="1">DDE_3 domain-containing protein</fullName>
    </submittedName>
</protein>
<gene>
    <name evidence="1" type="primary">AVEN_161008_1</name>
    <name evidence="1" type="ORF">TNCV_4661432</name>
</gene>
<dbReference type="AlphaFoldDB" id="A0A8X6S9F9"/>
<keyword evidence="2" id="KW-1185">Reference proteome</keyword>
<organism evidence="1 2">
    <name type="scientific">Trichonephila clavipes</name>
    <name type="common">Golden silk orbweaver</name>
    <name type="synonym">Nephila clavipes</name>
    <dbReference type="NCBI Taxonomy" id="2585209"/>
    <lineage>
        <taxon>Eukaryota</taxon>
        <taxon>Metazoa</taxon>
        <taxon>Ecdysozoa</taxon>
        <taxon>Arthropoda</taxon>
        <taxon>Chelicerata</taxon>
        <taxon>Arachnida</taxon>
        <taxon>Araneae</taxon>
        <taxon>Araneomorphae</taxon>
        <taxon>Entelegynae</taxon>
        <taxon>Araneoidea</taxon>
        <taxon>Nephilidae</taxon>
        <taxon>Trichonephila</taxon>
    </lineage>
</organism>